<reference evidence="4 5" key="1">
    <citation type="submission" date="2016-10" db="EMBL/GenBank/DDBJ databases">
        <authorList>
            <person name="de Groot N.N."/>
        </authorList>
    </citation>
    <scope>NUCLEOTIDE SEQUENCE [LARGE SCALE GENOMIC DNA]</scope>
    <source>
        <strain evidence="4 5">CGMCC 1.5070</strain>
    </source>
</reference>
<accession>A0A1H8CWT8</accession>
<comment type="similarity">
    <text evidence="1">Belongs to the Gfo/Idh/MocA family.</text>
</comment>
<dbReference type="InterPro" id="IPR004104">
    <property type="entry name" value="Gfo/Idh/MocA-like_OxRdtase_C"/>
</dbReference>
<dbReference type="Proteomes" id="UP000199158">
    <property type="component" value="Unassembled WGS sequence"/>
</dbReference>
<dbReference type="InterPro" id="IPR051450">
    <property type="entry name" value="Gfo/Idh/MocA_Oxidoreductases"/>
</dbReference>
<dbReference type="PANTHER" id="PTHR43377:SF2">
    <property type="entry name" value="BINDING ROSSMANN FOLD OXIDOREDUCTASE, PUTATIVE (AFU_ORTHOLOGUE AFUA_4G00560)-RELATED"/>
    <property type="match status" value="1"/>
</dbReference>
<dbReference type="AlphaFoldDB" id="A0A1H8CWT8"/>
<dbReference type="SUPFAM" id="SSF51735">
    <property type="entry name" value="NAD(P)-binding Rossmann-fold domains"/>
    <property type="match status" value="1"/>
</dbReference>
<dbReference type="EMBL" id="FOCG01000002">
    <property type="protein sequence ID" value="SEM99359.1"/>
    <property type="molecule type" value="Genomic_DNA"/>
</dbReference>
<evidence type="ECO:0000313" key="5">
    <source>
        <dbReference type="Proteomes" id="UP000199158"/>
    </source>
</evidence>
<feature type="domain" description="Gfo/Idh/MocA-like oxidoreductase C-terminal" evidence="3">
    <location>
        <begin position="140"/>
        <end position="412"/>
    </location>
</feature>
<dbReference type="GO" id="GO:0000166">
    <property type="term" value="F:nucleotide binding"/>
    <property type="evidence" value="ECO:0007669"/>
    <property type="project" value="InterPro"/>
</dbReference>
<protein>
    <submittedName>
        <fullName evidence="4">Oxidoreductase family, C-terminal alpha/beta domain</fullName>
    </submittedName>
</protein>
<dbReference type="SUPFAM" id="SSF55347">
    <property type="entry name" value="Glyceraldehyde-3-phosphate dehydrogenase-like, C-terminal domain"/>
    <property type="match status" value="1"/>
</dbReference>
<dbReference type="Pfam" id="PF02894">
    <property type="entry name" value="GFO_IDH_MocA_C"/>
    <property type="match status" value="1"/>
</dbReference>
<dbReference type="Gene3D" id="3.30.360.10">
    <property type="entry name" value="Dihydrodipicolinate Reductase, domain 2"/>
    <property type="match status" value="1"/>
</dbReference>
<keyword evidence="5" id="KW-1185">Reference proteome</keyword>
<dbReference type="STRING" id="474960.SAMN05216180_2372"/>
<feature type="domain" description="Gfo/Idh/MocA-like oxidoreductase N-terminal" evidence="2">
    <location>
        <begin position="4"/>
        <end position="126"/>
    </location>
</feature>
<sequence>MKQITVAIAGCGGRGLDTYAVVAKKIPDKMKIVAVADMLPERLQKAKQQFSLTDEQCFRTVEEMLESEKLADVLFVCTQDRQHVGHAIPAIRKGYHILLEKPISPSAEECRALLKEAKKYNREVVVCHVLRYTPFYRKVKEVIESGIIGDIVSLQAIENVGYWHMAHSFVRGNWRNTAETSPMILAKCCHDLDILVWLMGQRCSEVSSFGDTALFKADKAPQGAALRCTQGCKAKESCPYDAEKIYLTNPQTGVLHGNVGWPCNVLALYPTEASITEAIEKGPYGRCVYHCDNDTVDHQIVNMQMENGVTASLTMCAFTSKGHRSLKVMGTMGDIEADMGANTIEVCRFGDQPQIIDVTKLSDDFSGHGGGDVKMVKEFIEYLANEENKKMCSNLEESLESHYVALAAEESRIAQGKSVCVQELRA</sequence>
<dbReference type="OrthoDB" id="9781966at2"/>
<dbReference type="InterPro" id="IPR000683">
    <property type="entry name" value="Gfo/Idh/MocA-like_OxRdtase_N"/>
</dbReference>
<dbReference type="Gene3D" id="3.40.50.720">
    <property type="entry name" value="NAD(P)-binding Rossmann-like Domain"/>
    <property type="match status" value="1"/>
</dbReference>
<evidence type="ECO:0000259" key="2">
    <source>
        <dbReference type="Pfam" id="PF01408"/>
    </source>
</evidence>
<dbReference type="Pfam" id="PF01408">
    <property type="entry name" value="GFO_IDH_MocA"/>
    <property type="match status" value="1"/>
</dbReference>
<evidence type="ECO:0000259" key="3">
    <source>
        <dbReference type="Pfam" id="PF02894"/>
    </source>
</evidence>
<dbReference type="PANTHER" id="PTHR43377">
    <property type="entry name" value="BILIVERDIN REDUCTASE A"/>
    <property type="match status" value="1"/>
</dbReference>
<organism evidence="4 5">
    <name type="scientific">Hydrogenoanaerobacterium saccharovorans</name>
    <dbReference type="NCBI Taxonomy" id="474960"/>
    <lineage>
        <taxon>Bacteria</taxon>
        <taxon>Bacillati</taxon>
        <taxon>Bacillota</taxon>
        <taxon>Clostridia</taxon>
        <taxon>Eubacteriales</taxon>
        <taxon>Oscillospiraceae</taxon>
        <taxon>Hydrogenoanaerobacterium</taxon>
    </lineage>
</organism>
<gene>
    <name evidence="4" type="ORF">SAMN05216180_2372</name>
</gene>
<name>A0A1H8CWT8_9FIRM</name>
<proteinExistence type="inferred from homology"/>
<dbReference type="RefSeq" id="WP_092755413.1">
    <property type="nucleotide sequence ID" value="NZ_FOCG01000002.1"/>
</dbReference>
<evidence type="ECO:0000313" key="4">
    <source>
        <dbReference type="EMBL" id="SEM99359.1"/>
    </source>
</evidence>
<evidence type="ECO:0000256" key="1">
    <source>
        <dbReference type="ARBA" id="ARBA00010928"/>
    </source>
</evidence>
<dbReference type="InterPro" id="IPR036291">
    <property type="entry name" value="NAD(P)-bd_dom_sf"/>
</dbReference>